<dbReference type="eggNOG" id="COG1484">
    <property type="taxonomic scope" value="Bacteria"/>
</dbReference>
<proteinExistence type="predicted"/>
<keyword evidence="2" id="KW-1185">Reference proteome</keyword>
<reference evidence="1 2" key="1">
    <citation type="submission" date="2009-06" db="EMBL/GenBank/DDBJ databases">
        <title>The draft genome of Clostridium carboxidivorans P7.</title>
        <authorList>
            <consortium name="US DOE Joint Genome Institute (JGI-PGF)"/>
            <person name="Lucas S."/>
            <person name="Copeland A."/>
            <person name="Lapidus A."/>
            <person name="Glavina del Rio T."/>
            <person name="Tice H."/>
            <person name="Bruce D."/>
            <person name="Goodwin L."/>
            <person name="Pitluck S."/>
            <person name="Larimer F."/>
            <person name="Land M.L."/>
            <person name="Hauser L."/>
            <person name="Hemme C.L."/>
        </authorList>
    </citation>
    <scope>NUCLEOTIDE SEQUENCE [LARGE SCALE GENOMIC DNA]</scope>
    <source>
        <strain evidence="1 2">P7</strain>
    </source>
</reference>
<organism evidence="1 2">
    <name type="scientific">Clostridium carboxidivorans P7</name>
    <dbReference type="NCBI Taxonomy" id="536227"/>
    <lineage>
        <taxon>Bacteria</taxon>
        <taxon>Bacillati</taxon>
        <taxon>Bacillota</taxon>
        <taxon>Clostridia</taxon>
        <taxon>Eubacteriales</taxon>
        <taxon>Clostridiaceae</taxon>
        <taxon>Clostridium</taxon>
    </lineage>
</organism>
<comment type="caution">
    <text evidence="1">The sequence shown here is derived from an EMBL/GenBank/DDBJ whole genome shotgun (WGS) entry which is preliminary data.</text>
</comment>
<dbReference type="AlphaFoldDB" id="C6Q2Q1"/>
<sequence length="75" mass="9098">MVKGYQSNIIKVYENIRKFEEKSLNKRREEIQNKFPQIIDIEREIGKLCVRLSITILNNSENKENELKKLKRKNY</sequence>
<protein>
    <submittedName>
        <fullName evidence="1">DNA replication protein DnaC</fullName>
    </submittedName>
</protein>
<gene>
    <name evidence="1" type="ORF">CcarbDRAFT_5319</name>
</gene>
<dbReference type="EMBL" id="ACVI01000193">
    <property type="protein sequence ID" value="EET84231.1"/>
    <property type="molecule type" value="Genomic_DNA"/>
</dbReference>
<dbReference type="Proteomes" id="UP000004198">
    <property type="component" value="Unassembled WGS sequence"/>
</dbReference>
<name>C6Q2Q1_9CLOT</name>
<accession>C6Q2Q1</accession>
<evidence type="ECO:0000313" key="2">
    <source>
        <dbReference type="Proteomes" id="UP000004198"/>
    </source>
</evidence>
<evidence type="ECO:0000313" key="1">
    <source>
        <dbReference type="EMBL" id="EET84231.1"/>
    </source>
</evidence>